<keyword evidence="1" id="KW-1185">Reference proteome</keyword>
<accession>A0A6I8V7B4</accession>
<dbReference type="KEGG" id="dpo:13036348"/>
<dbReference type="GeneID" id="13036348"/>
<organism evidence="1 2">
    <name type="scientific">Drosophila pseudoobscura pseudoobscura</name>
    <name type="common">Fruit fly</name>
    <dbReference type="NCBI Taxonomy" id="46245"/>
    <lineage>
        <taxon>Eukaryota</taxon>
        <taxon>Metazoa</taxon>
        <taxon>Ecdysozoa</taxon>
        <taxon>Arthropoda</taxon>
        <taxon>Hexapoda</taxon>
        <taxon>Insecta</taxon>
        <taxon>Pterygota</taxon>
        <taxon>Neoptera</taxon>
        <taxon>Endopterygota</taxon>
        <taxon>Diptera</taxon>
        <taxon>Brachycera</taxon>
        <taxon>Muscomorpha</taxon>
        <taxon>Ephydroidea</taxon>
        <taxon>Drosophilidae</taxon>
        <taxon>Drosophila</taxon>
        <taxon>Sophophora</taxon>
    </lineage>
</organism>
<reference evidence="2" key="2">
    <citation type="submission" date="2025-08" db="UniProtKB">
        <authorList>
            <consortium name="RefSeq"/>
        </authorList>
    </citation>
    <scope>IDENTIFICATION</scope>
    <source>
        <strain evidence="2">MV-25-SWS-2005</strain>
        <tissue evidence="2">Whole body</tissue>
    </source>
</reference>
<gene>
    <name evidence="2" type="primary">I-t</name>
</gene>
<dbReference type="RefSeq" id="XP_003736833.2">
    <property type="nucleotide sequence ID" value="XM_003736785.3"/>
</dbReference>
<sequence>MPFANTSNPTKTMKKIITSGTNDNRNIFLSKTTEFDKQNVDETTNVPLGQRQYGFIKANKASTPFPSTHTLDPNLLDNKLKRIQYKAKQSLRDTAFDSDTSSAESDTVEKQLQYNATDSLAAKEMPFELKRKLFDEAEFTVTRGQKLSDLHHPEIDVSNIQKSFNYEAKKLSYKEMEAFCRHMNFKITKGFDAALH</sequence>
<reference evidence="1" key="1">
    <citation type="submission" date="2024-06" db="UniProtKB">
        <authorList>
            <consortium name="RefSeq"/>
        </authorList>
    </citation>
    <scope>NUCLEOTIDE SEQUENCE [LARGE SCALE GENOMIC DNA]</scope>
    <source>
        <strain evidence="1">MV2-25</strain>
    </source>
</reference>
<dbReference type="AlphaFoldDB" id="A0A6I8V7B4"/>
<dbReference type="InParanoid" id="A0A6I8V7B4"/>
<dbReference type="Bgee" id="FBgn0263312">
    <property type="expression patterns" value="Expressed in male reproductive system and 1 other cell type or tissue"/>
</dbReference>
<name>A0A6I8V7B4_DROPS</name>
<evidence type="ECO:0000313" key="2">
    <source>
        <dbReference type="RefSeq" id="XP_003736833.2"/>
    </source>
</evidence>
<protein>
    <submittedName>
        <fullName evidence="2">Uncharacterized protein I-t</fullName>
    </submittedName>
</protein>
<dbReference type="Proteomes" id="UP000001819">
    <property type="component" value="Chromosome 2"/>
</dbReference>
<evidence type="ECO:0000313" key="1">
    <source>
        <dbReference type="Proteomes" id="UP000001819"/>
    </source>
</evidence>
<proteinExistence type="predicted"/>